<dbReference type="OrthoDB" id="9800361at2"/>
<evidence type="ECO:0000256" key="4">
    <source>
        <dbReference type="ARBA" id="ARBA00022833"/>
    </source>
</evidence>
<comment type="similarity">
    <text evidence="1 5">Belongs to the HypA/HybF family.</text>
</comment>
<keyword evidence="3 5" id="KW-0479">Metal-binding</keyword>
<evidence type="ECO:0000313" key="7">
    <source>
        <dbReference type="Proteomes" id="UP000029669"/>
    </source>
</evidence>
<dbReference type="PIRSF" id="PIRSF004761">
    <property type="entry name" value="Hydrgn_mat_HypA"/>
    <property type="match status" value="1"/>
</dbReference>
<evidence type="ECO:0000256" key="5">
    <source>
        <dbReference type="HAMAP-Rule" id="MF_00213"/>
    </source>
</evidence>
<dbReference type="HOGENOM" id="CLU_126929_4_0_9"/>
<feature type="binding site" evidence="5">
    <location>
        <position position="2"/>
    </location>
    <ligand>
        <name>Ni(2+)</name>
        <dbReference type="ChEBI" id="CHEBI:49786"/>
    </ligand>
</feature>
<dbReference type="eggNOG" id="COG0375">
    <property type="taxonomic scope" value="Bacteria"/>
</dbReference>
<evidence type="ECO:0000256" key="2">
    <source>
        <dbReference type="ARBA" id="ARBA00022596"/>
    </source>
</evidence>
<dbReference type="InterPro" id="IPR020538">
    <property type="entry name" value="Hydgase_Ni_incorp_HypA/HybF_CS"/>
</dbReference>
<dbReference type="EMBL" id="CP009170">
    <property type="protein sequence ID" value="AIS51338.1"/>
    <property type="molecule type" value="Genomic_DNA"/>
</dbReference>
<dbReference type="GO" id="GO:0016151">
    <property type="term" value="F:nickel cation binding"/>
    <property type="evidence" value="ECO:0007669"/>
    <property type="project" value="UniProtKB-UniRule"/>
</dbReference>
<reference evidence="7" key="1">
    <citation type="journal article" date="2015" name="Genome Announc.">
        <title>Whole-Genome Sequences of 80 Environmental and Clinical Isolates of Burkholderia pseudomallei.</title>
        <authorList>
            <person name="Johnson S.L."/>
            <person name="Baker A.L."/>
            <person name="Chain P.S."/>
            <person name="Currie B.J."/>
            <person name="Daligault H.E."/>
            <person name="Davenport K.W."/>
            <person name="Davis C.B."/>
            <person name="Inglis T.J."/>
            <person name="Kaestli M."/>
            <person name="Koren S."/>
            <person name="Mayo M."/>
            <person name="Merritt A.J."/>
            <person name="Price E.P."/>
            <person name="Sarovich D.S."/>
            <person name="Warner J."/>
            <person name="Rosovitz M.J."/>
        </authorList>
    </citation>
    <scope>NUCLEOTIDE SEQUENCE [LARGE SCALE GENOMIC DNA]</scope>
    <source>
        <strain evidence="7">DSM 2030</strain>
    </source>
</reference>
<dbReference type="Pfam" id="PF01155">
    <property type="entry name" value="HypA"/>
    <property type="match status" value="1"/>
</dbReference>
<dbReference type="STRING" id="2325.TKV_c01330"/>
<evidence type="ECO:0000256" key="1">
    <source>
        <dbReference type="ARBA" id="ARBA00010748"/>
    </source>
</evidence>
<feature type="binding site" evidence="5">
    <location>
        <position position="89"/>
    </location>
    <ligand>
        <name>Zn(2+)</name>
        <dbReference type="ChEBI" id="CHEBI:29105"/>
    </ligand>
</feature>
<feature type="binding site" evidence="5">
    <location>
        <position position="92"/>
    </location>
    <ligand>
        <name>Zn(2+)</name>
        <dbReference type="ChEBI" id="CHEBI:29105"/>
    </ligand>
</feature>
<dbReference type="PROSITE" id="PS01249">
    <property type="entry name" value="HYPA"/>
    <property type="match status" value="1"/>
</dbReference>
<dbReference type="AlphaFoldDB" id="A0A097ANE6"/>
<gene>
    <name evidence="5 6" type="primary">hypA</name>
    <name evidence="6" type="ORF">TKV_c01330</name>
</gene>
<name>A0A097ANE6_THEKI</name>
<sequence>MHELSIAENILSIITGEAKKYNLKKIKEITVKAGELAGIVPENLIYCFEIISKGSIAEGAEIKIERVPLKVLCLDCGEEFVASLPNIQCVKCGSRNLKIVGGKEFFIESMEGE</sequence>
<evidence type="ECO:0000313" key="6">
    <source>
        <dbReference type="EMBL" id="AIS51338.1"/>
    </source>
</evidence>
<dbReference type="GO" id="GO:0051604">
    <property type="term" value="P:protein maturation"/>
    <property type="evidence" value="ECO:0007669"/>
    <property type="project" value="InterPro"/>
</dbReference>
<protein>
    <recommendedName>
        <fullName evidence="5">Hydrogenase maturation factor HypA</fullName>
    </recommendedName>
</protein>
<dbReference type="RefSeq" id="WP_049684334.1">
    <property type="nucleotide sequence ID" value="NZ_CP009170.1"/>
</dbReference>
<accession>A0A097ANE6</accession>
<dbReference type="GO" id="GO:0008270">
    <property type="term" value="F:zinc ion binding"/>
    <property type="evidence" value="ECO:0007669"/>
    <property type="project" value="UniProtKB-UniRule"/>
</dbReference>
<comment type="function">
    <text evidence="5">Involved in the maturation of [NiFe] hydrogenases. Required for nickel insertion into the metal center of the hydrogenase.</text>
</comment>
<dbReference type="PANTHER" id="PTHR34535">
    <property type="entry name" value="HYDROGENASE MATURATION FACTOR HYPA"/>
    <property type="match status" value="1"/>
</dbReference>
<proteinExistence type="inferred from homology"/>
<dbReference type="Proteomes" id="UP000029669">
    <property type="component" value="Chromosome"/>
</dbReference>
<dbReference type="NCBIfam" id="TIGR00100">
    <property type="entry name" value="hypA"/>
    <property type="match status" value="1"/>
</dbReference>
<keyword evidence="4 5" id="KW-0862">Zinc</keyword>
<dbReference type="Gene3D" id="3.30.2320.80">
    <property type="match status" value="1"/>
</dbReference>
<feature type="binding site" evidence="5">
    <location>
        <position position="73"/>
    </location>
    <ligand>
        <name>Zn(2+)</name>
        <dbReference type="ChEBI" id="CHEBI:29105"/>
    </ligand>
</feature>
<dbReference type="HAMAP" id="MF_00213">
    <property type="entry name" value="HypA_HybF"/>
    <property type="match status" value="1"/>
</dbReference>
<keyword evidence="2 5" id="KW-0533">Nickel</keyword>
<dbReference type="InterPro" id="IPR000688">
    <property type="entry name" value="HypA/HybF"/>
</dbReference>
<organism evidence="6 7">
    <name type="scientific">Thermoanaerobacter kivui</name>
    <name type="common">Acetogenium kivui</name>
    <dbReference type="NCBI Taxonomy" id="2325"/>
    <lineage>
        <taxon>Bacteria</taxon>
        <taxon>Bacillati</taxon>
        <taxon>Bacillota</taxon>
        <taxon>Clostridia</taxon>
        <taxon>Thermoanaerobacterales</taxon>
        <taxon>Thermoanaerobacteraceae</taxon>
        <taxon>Thermoanaerobacter</taxon>
    </lineage>
</organism>
<evidence type="ECO:0000256" key="3">
    <source>
        <dbReference type="ARBA" id="ARBA00022723"/>
    </source>
</evidence>
<feature type="binding site" evidence="5">
    <location>
        <position position="76"/>
    </location>
    <ligand>
        <name>Zn(2+)</name>
        <dbReference type="ChEBI" id="CHEBI:29105"/>
    </ligand>
</feature>
<keyword evidence="7" id="KW-1185">Reference proteome</keyword>
<dbReference type="KEGG" id="tki:TKV_c01330"/>
<dbReference type="PANTHER" id="PTHR34535:SF3">
    <property type="entry name" value="HYDROGENASE MATURATION FACTOR HYPA"/>
    <property type="match status" value="1"/>
</dbReference>